<feature type="transmembrane region" description="Helical" evidence="1">
    <location>
        <begin position="35"/>
        <end position="57"/>
    </location>
</feature>
<accession>A0ABD5SCE8</accession>
<name>A0ABD5SCE8_9EURY</name>
<sequence>MVSRDTKVHLGTVGITFLVLLGVQSAGLLPESRSAISVVALVSYGAIFGGAHLYLAIRDDDGMVPAAARWRYVATLAVVLSAGVAYIVAGGVAVGPVTVGTIALGVAGVAAAVYLVAESIDAYRASSI</sequence>
<dbReference type="Proteomes" id="UP001596442">
    <property type="component" value="Unassembled WGS sequence"/>
</dbReference>
<evidence type="ECO:0000313" key="2">
    <source>
        <dbReference type="EMBL" id="MFC6754508.1"/>
    </source>
</evidence>
<dbReference type="EMBL" id="JBHSWW010000282">
    <property type="protein sequence ID" value="MFC6754508.1"/>
    <property type="molecule type" value="Genomic_DNA"/>
</dbReference>
<keyword evidence="3" id="KW-1185">Reference proteome</keyword>
<feature type="transmembrane region" description="Helical" evidence="1">
    <location>
        <begin position="95"/>
        <end position="117"/>
    </location>
</feature>
<protein>
    <submittedName>
        <fullName evidence="2">Uncharacterized protein</fullName>
    </submittedName>
</protein>
<keyword evidence="1" id="KW-1133">Transmembrane helix</keyword>
<feature type="transmembrane region" description="Helical" evidence="1">
    <location>
        <begin position="69"/>
        <end position="89"/>
    </location>
</feature>
<keyword evidence="1" id="KW-0472">Membrane</keyword>
<comment type="caution">
    <text evidence="2">The sequence shown here is derived from an EMBL/GenBank/DDBJ whole genome shotgun (WGS) entry which is preliminary data.</text>
</comment>
<evidence type="ECO:0000313" key="3">
    <source>
        <dbReference type="Proteomes" id="UP001596442"/>
    </source>
</evidence>
<proteinExistence type="predicted"/>
<dbReference type="RefSeq" id="WP_379783059.1">
    <property type="nucleotide sequence ID" value="NZ_JBHSWW010000282.1"/>
</dbReference>
<keyword evidence="1" id="KW-0812">Transmembrane</keyword>
<dbReference type="AlphaFoldDB" id="A0ABD5SCE8"/>
<reference evidence="2 3" key="1">
    <citation type="journal article" date="2019" name="Int. J. Syst. Evol. Microbiol.">
        <title>The Global Catalogue of Microorganisms (GCM) 10K type strain sequencing project: providing services to taxonomists for standard genome sequencing and annotation.</title>
        <authorList>
            <consortium name="The Broad Institute Genomics Platform"/>
            <consortium name="The Broad Institute Genome Sequencing Center for Infectious Disease"/>
            <person name="Wu L."/>
            <person name="Ma J."/>
        </authorList>
    </citation>
    <scope>NUCLEOTIDE SEQUENCE [LARGE SCALE GENOMIC DNA]</scope>
    <source>
        <strain evidence="2 3">CGMCC 1.3239</strain>
    </source>
</reference>
<gene>
    <name evidence="2" type="ORF">ACFQEU_13715</name>
</gene>
<organism evidence="2 3">
    <name type="scientific">Halorubrum tibetense</name>
    <dbReference type="NCBI Taxonomy" id="175631"/>
    <lineage>
        <taxon>Archaea</taxon>
        <taxon>Methanobacteriati</taxon>
        <taxon>Methanobacteriota</taxon>
        <taxon>Stenosarchaea group</taxon>
        <taxon>Halobacteria</taxon>
        <taxon>Halobacteriales</taxon>
        <taxon>Haloferacaceae</taxon>
        <taxon>Halorubrum</taxon>
    </lineage>
</organism>
<evidence type="ECO:0000256" key="1">
    <source>
        <dbReference type="SAM" id="Phobius"/>
    </source>
</evidence>